<dbReference type="RefSeq" id="XP_056858230.1">
    <property type="nucleotide sequence ID" value="XM_057002250.1"/>
</dbReference>
<proteinExistence type="predicted"/>
<organism evidence="3 4">
    <name type="scientific">Raphanus sativus</name>
    <name type="common">Radish</name>
    <name type="synonym">Raphanus raphanistrum var. sativus</name>
    <dbReference type="NCBI Taxonomy" id="3726"/>
    <lineage>
        <taxon>Eukaryota</taxon>
        <taxon>Viridiplantae</taxon>
        <taxon>Streptophyta</taxon>
        <taxon>Embryophyta</taxon>
        <taxon>Tracheophyta</taxon>
        <taxon>Spermatophyta</taxon>
        <taxon>Magnoliopsida</taxon>
        <taxon>eudicotyledons</taxon>
        <taxon>Gunneridae</taxon>
        <taxon>Pentapetalae</taxon>
        <taxon>rosids</taxon>
        <taxon>malvids</taxon>
        <taxon>Brassicales</taxon>
        <taxon>Brassicaceae</taxon>
        <taxon>Brassiceae</taxon>
        <taxon>Raphanus</taxon>
    </lineage>
</organism>
<dbReference type="KEGG" id="rsz:130507548"/>
<feature type="coiled-coil region" evidence="1">
    <location>
        <begin position="723"/>
        <end position="771"/>
    </location>
</feature>
<feature type="compositionally biased region" description="Polar residues" evidence="2">
    <location>
        <begin position="973"/>
        <end position="984"/>
    </location>
</feature>
<name>A0A9W3D2W6_RAPSA</name>
<dbReference type="Proteomes" id="UP000504610">
    <property type="component" value="Unplaced"/>
</dbReference>
<evidence type="ECO:0000313" key="3">
    <source>
        <dbReference type="Proteomes" id="UP000504610"/>
    </source>
</evidence>
<accession>A0A9W3D2W6</accession>
<keyword evidence="3" id="KW-1185">Reference proteome</keyword>
<evidence type="ECO:0000256" key="1">
    <source>
        <dbReference type="SAM" id="Coils"/>
    </source>
</evidence>
<protein>
    <submittedName>
        <fullName evidence="4">Meiosis-specific protein ASY2-like isoform X1</fullName>
    </submittedName>
</protein>
<feature type="region of interest" description="Disordered" evidence="2">
    <location>
        <begin position="402"/>
        <end position="577"/>
    </location>
</feature>
<evidence type="ECO:0000313" key="4">
    <source>
        <dbReference type="RefSeq" id="XP_056858230.1"/>
    </source>
</evidence>
<dbReference type="GeneID" id="130507548"/>
<evidence type="ECO:0000256" key="2">
    <source>
        <dbReference type="SAM" id="MobiDB-lite"/>
    </source>
</evidence>
<sequence length="1018" mass="114124">MSTSKQLSREQKGKMISSTTGPDSDLERVRGSGDSVEEAHREAMMDTENMTREQRMLVSVAIVQSRADDDGGDGSPDDGMTPYCFYPGNIFEEQRRLDPSRARPPVVEGQDWRNVLPTRSTFESVTKLLKRGKATGVTFIIPSKTQRPWSPPKGYQCVYESYFEKDTKLWFPIPRLVTAYTMRRGVALSQFLNGAWRLAVALMVIGAEAGAALSVRAFEELVSVKINRGLLSLKIRPNYNVVTGYPTKTNDWQRSYFYVKSDRSAFEEPLKTGYRVLWNNEFGIECSLIFYCFRLLTISFSLVLTVPHSNTAEYEEDFLESARIIASQKQDFWENFSYRRIRRSIDRIKRQVWRSDTVPLITKKSKRINLFTKAEQIEINRARAMRELPDLSLVVGKQLGFVEPDQSSNANSSDPGEPRATESDGAQLVRKSGSKRKEREGVSSEEKQAEETSTGGGAGSEKKRARKDPVEVRPSSVERGELQALEPSNNSRDDVLPDPSLDGGLQGTSSKVKKKSKKNNKKSAGESSGHEIAPNTEKETVEAPTTAVSLPKAAVREDARGSNRSSPKAQEGKAVPKNLQGFCPDKVDFIFKRDTPLVCNERDCARFVRQVRGSREHLPLVKDLVFQDEYTAAAGSSVKVSIVSASHSFLVFLLIWSSYPNSFFDVLQSQGDWNEVVRIYDKELKRTYGVIDRQRRNTKEATVALEVMLKKKDEAVIAEAAMRDELSQKEAAMNKELKRARELVKALEKEKTKLANEKKTLEEEKAAAALEHSKEMDRLRESRRYEVTHERIRVMAAMHGKAAARFQRIQDRESRRDNFEDARCMLGQARGMRRCLEGMKAAGKNISQGDIDIYAGQERHYDAEVKRLIVDDLLEKDLSLSPLVLESRFVIQEMMDKIDKFGSNMDLLDSEAAKTLRTPLRAPGDRSEEPSKSLLDTVQSPARPDAVLPGQEVALKDPSVAEETNKSAPDEPISNTPVNISDSPSFEDADSGASEGHLEGADSGASEEHPEEDLPALD</sequence>
<feature type="compositionally biased region" description="Acidic residues" evidence="2">
    <location>
        <begin position="1009"/>
        <end position="1018"/>
    </location>
</feature>
<feature type="compositionally biased region" description="Basic and acidic residues" evidence="2">
    <location>
        <begin position="435"/>
        <end position="450"/>
    </location>
</feature>
<feature type="region of interest" description="Disordered" evidence="2">
    <location>
        <begin position="916"/>
        <end position="1018"/>
    </location>
</feature>
<feature type="compositionally biased region" description="Basic residues" evidence="2">
    <location>
        <begin position="511"/>
        <end position="521"/>
    </location>
</feature>
<feature type="region of interest" description="Disordered" evidence="2">
    <location>
        <begin position="1"/>
        <end position="40"/>
    </location>
</feature>
<dbReference type="AlphaFoldDB" id="A0A9W3D2W6"/>
<reference evidence="4" key="1">
    <citation type="submission" date="2025-08" db="UniProtKB">
        <authorList>
            <consortium name="RefSeq"/>
        </authorList>
    </citation>
    <scope>IDENTIFICATION</scope>
    <source>
        <tissue evidence="4">Leaf</tissue>
    </source>
</reference>
<feature type="compositionally biased region" description="Polar residues" evidence="2">
    <location>
        <begin position="405"/>
        <end position="414"/>
    </location>
</feature>
<feature type="compositionally biased region" description="Basic and acidic residues" evidence="2">
    <location>
        <begin position="25"/>
        <end position="40"/>
    </location>
</feature>
<gene>
    <name evidence="4" type="primary">LOC130507548</name>
</gene>
<feature type="compositionally biased region" description="Basic and acidic residues" evidence="2">
    <location>
        <begin position="467"/>
        <end position="481"/>
    </location>
</feature>
<keyword evidence="1" id="KW-0175">Coiled coil</keyword>